<dbReference type="EMBL" id="DRVY01000049">
    <property type="protein sequence ID" value="HHR92197.1"/>
    <property type="molecule type" value="Genomic_DNA"/>
</dbReference>
<dbReference type="GO" id="GO:0003677">
    <property type="term" value="F:DNA binding"/>
    <property type="evidence" value="ECO:0007669"/>
    <property type="project" value="UniProtKB-KW"/>
</dbReference>
<sequence>MINWNNILTREGVMKLLKISPATYQRWLNKGFLSKIKRRIGNQCLFDKEEILKELEKMPKS</sequence>
<protein>
    <submittedName>
        <fullName evidence="2">DNA-binding protein</fullName>
    </submittedName>
</protein>
<accession>A0A7C5YUM6</accession>
<dbReference type="InterPro" id="IPR009061">
    <property type="entry name" value="DNA-bd_dom_put_sf"/>
</dbReference>
<organism evidence="2">
    <name type="scientific">candidate division CPR3 bacterium</name>
    <dbReference type="NCBI Taxonomy" id="2268181"/>
    <lineage>
        <taxon>Bacteria</taxon>
        <taxon>Bacteria division CPR3</taxon>
    </lineage>
</organism>
<dbReference type="SUPFAM" id="SSF46955">
    <property type="entry name" value="Putative DNA-binding domain"/>
    <property type="match status" value="1"/>
</dbReference>
<evidence type="ECO:0000259" key="1">
    <source>
        <dbReference type="Pfam" id="PF12728"/>
    </source>
</evidence>
<dbReference type="Pfam" id="PF12728">
    <property type="entry name" value="HTH_17"/>
    <property type="match status" value="1"/>
</dbReference>
<gene>
    <name evidence="2" type="ORF">ENL96_01660</name>
</gene>
<proteinExistence type="predicted"/>
<dbReference type="AlphaFoldDB" id="A0A7C5YUM6"/>
<keyword evidence="2" id="KW-0238">DNA-binding</keyword>
<evidence type="ECO:0000313" key="2">
    <source>
        <dbReference type="EMBL" id="HHR92197.1"/>
    </source>
</evidence>
<comment type="caution">
    <text evidence="2">The sequence shown here is derived from an EMBL/GenBank/DDBJ whole genome shotgun (WGS) entry which is preliminary data.</text>
</comment>
<dbReference type="InterPro" id="IPR041657">
    <property type="entry name" value="HTH_17"/>
</dbReference>
<feature type="domain" description="Helix-turn-helix" evidence="1">
    <location>
        <begin position="8"/>
        <end position="56"/>
    </location>
</feature>
<name>A0A7C5YUM6_UNCC3</name>
<reference evidence="2" key="1">
    <citation type="journal article" date="2020" name="mSystems">
        <title>Genome- and Community-Level Interaction Insights into Carbon Utilization and Element Cycling Functions of Hydrothermarchaeota in Hydrothermal Sediment.</title>
        <authorList>
            <person name="Zhou Z."/>
            <person name="Liu Y."/>
            <person name="Xu W."/>
            <person name="Pan J."/>
            <person name="Luo Z.H."/>
            <person name="Li M."/>
        </authorList>
    </citation>
    <scope>NUCLEOTIDE SEQUENCE [LARGE SCALE GENOMIC DNA]</scope>
    <source>
        <strain evidence="2">SpSt-1042</strain>
    </source>
</reference>